<name>A0LSB9_ACIC1</name>
<evidence type="ECO:0000313" key="3">
    <source>
        <dbReference type="EMBL" id="ABK52329.1"/>
    </source>
</evidence>
<keyword evidence="3" id="KW-0032">Aminotransferase</keyword>
<evidence type="ECO:0000259" key="2">
    <source>
        <dbReference type="PROSITE" id="PS51464"/>
    </source>
</evidence>
<dbReference type="InParanoid" id="A0LSB9"/>
<dbReference type="eggNOG" id="COG0449">
    <property type="taxonomic scope" value="Bacteria"/>
</dbReference>
<sequence>MSEVRPGTFMAAEIAEQPQVLERLLRDGWPEIRQIAVAIRRRAPRYVVLAARGTSDHAALYAKYLIETVLGLPAALAAPSTITAYRARPALRDVLYVGVSQSGGSPDLVTCLDVARQCGATTLAVTNTAMSPLAAVAEFHLDILAGPERAIAATKTYTAELLTLYLLVEALRDADPAAAGSVIDATAQAVAAVEPVQAAAGRLVGADRFVVTGRGFGYPTALEGALKLMETCYVAAHGFSAADLMHGPVAIVERRTPVIVVSPGGMSTDLVRPVFERLTELGADRTLIGGGCAAPDAMVPLPAVAEELSPVVSIVPLQLLALELARARGVDPDHPRGLSKVTQTF</sequence>
<dbReference type="InterPro" id="IPR046348">
    <property type="entry name" value="SIS_dom_sf"/>
</dbReference>
<dbReference type="HOGENOM" id="CLU_012520_2_1_11"/>
<keyword evidence="4" id="KW-1185">Reference proteome</keyword>
<dbReference type="InterPro" id="IPR001347">
    <property type="entry name" value="SIS_dom"/>
</dbReference>
<organism evidence="3 4">
    <name type="scientific">Acidothermus cellulolyticus (strain ATCC 43068 / DSM 8971 / 11B)</name>
    <dbReference type="NCBI Taxonomy" id="351607"/>
    <lineage>
        <taxon>Bacteria</taxon>
        <taxon>Bacillati</taxon>
        <taxon>Actinomycetota</taxon>
        <taxon>Actinomycetes</taxon>
        <taxon>Acidothermales</taxon>
        <taxon>Acidothermaceae</taxon>
        <taxon>Acidothermus</taxon>
    </lineage>
</organism>
<keyword evidence="3" id="KW-0808">Transferase</keyword>
<dbReference type="AlphaFoldDB" id="A0LSB9"/>
<dbReference type="GO" id="GO:0097367">
    <property type="term" value="F:carbohydrate derivative binding"/>
    <property type="evidence" value="ECO:0007669"/>
    <property type="project" value="InterPro"/>
</dbReference>
<dbReference type="PANTHER" id="PTHR10937">
    <property type="entry name" value="GLUCOSAMINE--FRUCTOSE-6-PHOSPHATE AMINOTRANSFERASE, ISOMERIZING"/>
    <property type="match status" value="1"/>
</dbReference>
<dbReference type="InterPro" id="IPR035490">
    <property type="entry name" value="GlmS/FrlB_SIS"/>
</dbReference>
<dbReference type="InterPro" id="IPR035466">
    <property type="entry name" value="GlmS/AgaS_SIS"/>
</dbReference>
<dbReference type="KEGG" id="ace:Acel_0556"/>
<dbReference type="Pfam" id="PF01380">
    <property type="entry name" value="SIS"/>
    <property type="match status" value="2"/>
</dbReference>
<dbReference type="PANTHER" id="PTHR10937:SF8">
    <property type="entry name" value="AMINOTRANSFERASE-RELATED"/>
    <property type="match status" value="1"/>
</dbReference>
<dbReference type="STRING" id="351607.Acel_0556"/>
<protein>
    <submittedName>
        <fullName evidence="3">Glutamine--fructose-6-phosphate transaminase</fullName>
        <ecNumber evidence="3">2.6.1.16</ecNumber>
    </submittedName>
</protein>
<dbReference type="EMBL" id="CP000481">
    <property type="protein sequence ID" value="ABK52329.1"/>
    <property type="molecule type" value="Genomic_DNA"/>
</dbReference>
<evidence type="ECO:0000256" key="1">
    <source>
        <dbReference type="ARBA" id="ARBA00022737"/>
    </source>
</evidence>
<dbReference type="PROSITE" id="PS51464">
    <property type="entry name" value="SIS"/>
    <property type="match status" value="2"/>
</dbReference>
<dbReference type="Proteomes" id="UP000008221">
    <property type="component" value="Chromosome"/>
</dbReference>
<reference evidence="3 4" key="1">
    <citation type="journal article" date="2009" name="Genome Res.">
        <title>Complete genome of the cellulolytic thermophile Acidothermus cellulolyticus 11B provides insights into its ecophysiological and evolutionary adaptations.</title>
        <authorList>
            <person name="Barabote R.D."/>
            <person name="Xie G."/>
            <person name="Leu D.H."/>
            <person name="Normand P."/>
            <person name="Necsulea A."/>
            <person name="Daubin V."/>
            <person name="Medigue C."/>
            <person name="Adney W.S."/>
            <person name="Xu X.C."/>
            <person name="Lapidus A."/>
            <person name="Parales R.E."/>
            <person name="Detter C."/>
            <person name="Pujic P."/>
            <person name="Bruce D."/>
            <person name="Lavire C."/>
            <person name="Challacombe J.F."/>
            <person name="Brettin T.S."/>
            <person name="Berry A.M."/>
        </authorList>
    </citation>
    <scope>NUCLEOTIDE SEQUENCE [LARGE SCALE GENOMIC DNA]</scope>
    <source>
        <strain evidence="4">ATCC 43068 / DSM 8971 / 11B</strain>
    </source>
</reference>
<dbReference type="OrthoDB" id="9761808at2"/>
<feature type="domain" description="SIS" evidence="2">
    <location>
        <begin position="35"/>
        <end position="177"/>
    </location>
</feature>
<dbReference type="GO" id="GO:0004360">
    <property type="term" value="F:glutamine-fructose-6-phosphate transaminase (isomerizing) activity"/>
    <property type="evidence" value="ECO:0007669"/>
    <property type="project" value="UniProtKB-EC"/>
</dbReference>
<dbReference type="Gene3D" id="3.40.50.10490">
    <property type="entry name" value="Glucose-6-phosphate isomerase like protein, domain 1"/>
    <property type="match status" value="2"/>
</dbReference>
<dbReference type="SUPFAM" id="SSF53697">
    <property type="entry name" value="SIS domain"/>
    <property type="match status" value="1"/>
</dbReference>
<dbReference type="RefSeq" id="WP_011719392.1">
    <property type="nucleotide sequence ID" value="NC_008578.1"/>
</dbReference>
<evidence type="ECO:0000313" key="4">
    <source>
        <dbReference type="Proteomes" id="UP000008221"/>
    </source>
</evidence>
<keyword evidence="1" id="KW-0677">Repeat</keyword>
<gene>
    <name evidence="3" type="ordered locus">Acel_0556</name>
</gene>
<dbReference type="CDD" id="cd05008">
    <property type="entry name" value="SIS_GlmS_GlmD_1"/>
    <property type="match status" value="1"/>
</dbReference>
<dbReference type="CDD" id="cd05009">
    <property type="entry name" value="SIS_GlmS_GlmD_2"/>
    <property type="match status" value="1"/>
</dbReference>
<accession>A0LSB9</accession>
<dbReference type="GO" id="GO:1901135">
    <property type="term" value="P:carbohydrate derivative metabolic process"/>
    <property type="evidence" value="ECO:0007669"/>
    <property type="project" value="InterPro"/>
</dbReference>
<proteinExistence type="predicted"/>
<feature type="domain" description="SIS" evidence="2">
    <location>
        <begin position="199"/>
        <end position="335"/>
    </location>
</feature>
<dbReference type="EC" id="2.6.1.16" evidence="3"/>